<dbReference type="Proteomes" id="UP000467305">
    <property type="component" value="Unassembled WGS sequence"/>
</dbReference>
<evidence type="ECO:0000313" key="3">
    <source>
        <dbReference type="Proteomes" id="UP000467305"/>
    </source>
</evidence>
<sequence length="161" mass="18646">MKKLKLELSDESIKISDLNIFINEFDLRLPESYIDFILKNNGGYPNLTAYGNPYDDGLIVDSFYSVSLSDYRFNKDEVALLSSREIIRTHQIIEKNIPPYLYPFADDEGGAKFCLSMKDESFGKVFLVYLDGTYDEPTFISDSFSKFIETLEDVEKYENDF</sequence>
<keyword evidence="3" id="KW-1185">Reference proteome</keyword>
<feature type="domain" description="Knr4/Smi1-like" evidence="1">
    <location>
        <begin position="12"/>
        <end position="150"/>
    </location>
</feature>
<protein>
    <submittedName>
        <fullName evidence="2">SMI1/KNR4 family protein</fullName>
    </submittedName>
</protein>
<dbReference type="SMART" id="SM00860">
    <property type="entry name" value="SMI1_KNR4"/>
    <property type="match status" value="1"/>
</dbReference>
<dbReference type="AlphaFoldDB" id="A0A7J5ARU1"/>
<dbReference type="Pfam" id="PF09346">
    <property type="entry name" value="SMI1_KNR4"/>
    <property type="match status" value="1"/>
</dbReference>
<dbReference type="OrthoDB" id="6637351at2"/>
<dbReference type="RefSeq" id="WP_150897985.1">
    <property type="nucleotide sequence ID" value="NZ_WAAU01000003.1"/>
</dbReference>
<dbReference type="InterPro" id="IPR037883">
    <property type="entry name" value="Knr4/Smi1-like_sf"/>
</dbReference>
<dbReference type="InterPro" id="IPR018958">
    <property type="entry name" value="Knr4/Smi1-like_dom"/>
</dbReference>
<dbReference type="EMBL" id="WAAU01000003">
    <property type="protein sequence ID" value="KAB1160356.1"/>
    <property type="molecule type" value="Genomic_DNA"/>
</dbReference>
<accession>A0A7J5ARU1</accession>
<gene>
    <name evidence="2" type="ORF">F7018_00320</name>
</gene>
<name>A0A7J5ARU1_9FLAO</name>
<evidence type="ECO:0000259" key="1">
    <source>
        <dbReference type="SMART" id="SM00860"/>
    </source>
</evidence>
<reference evidence="2 3" key="1">
    <citation type="submission" date="2019-09" db="EMBL/GenBank/DDBJ databases">
        <authorList>
            <person name="Cao W.R."/>
        </authorList>
    </citation>
    <scope>NUCLEOTIDE SEQUENCE [LARGE SCALE GENOMIC DNA]</scope>
    <source>
        <strain evidence="3">a4</strain>
    </source>
</reference>
<organism evidence="2 3">
    <name type="scientific">Tenacibaculum aiptasiae</name>
    <dbReference type="NCBI Taxonomy" id="426481"/>
    <lineage>
        <taxon>Bacteria</taxon>
        <taxon>Pseudomonadati</taxon>
        <taxon>Bacteroidota</taxon>
        <taxon>Flavobacteriia</taxon>
        <taxon>Flavobacteriales</taxon>
        <taxon>Flavobacteriaceae</taxon>
        <taxon>Tenacibaculum</taxon>
    </lineage>
</organism>
<proteinExistence type="predicted"/>
<evidence type="ECO:0000313" key="2">
    <source>
        <dbReference type="EMBL" id="KAB1160356.1"/>
    </source>
</evidence>
<dbReference type="SUPFAM" id="SSF160631">
    <property type="entry name" value="SMI1/KNR4-like"/>
    <property type="match status" value="1"/>
</dbReference>
<comment type="caution">
    <text evidence="2">The sequence shown here is derived from an EMBL/GenBank/DDBJ whole genome shotgun (WGS) entry which is preliminary data.</text>
</comment>
<dbReference type="Gene3D" id="3.40.1580.10">
    <property type="entry name" value="SMI1/KNR4-like"/>
    <property type="match status" value="1"/>
</dbReference>